<keyword evidence="1" id="KW-0472">Membrane</keyword>
<evidence type="ECO:0000256" key="1">
    <source>
        <dbReference type="SAM" id="Phobius"/>
    </source>
</evidence>
<dbReference type="AlphaFoldDB" id="A0A921F706"/>
<reference evidence="2" key="1">
    <citation type="journal article" date="2021" name="PeerJ">
        <title>Extensive microbial diversity within the chicken gut microbiome revealed by metagenomics and culture.</title>
        <authorList>
            <person name="Gilroy R."/>
            <person name="Ravi A."/>
            <person name="Getino M."/>
            <person name="Pursley I."/>
            <person name="Horton D.L."/>
            <person name="Alikhan N.F."/>
            <person name="Baker D."/>
            <person name="Gharbi K."/>
            <person name="Hall N."/>
            <person name="Watson M."/>
            <person name="Adriaenssens E.M."/>
            <person name="Foster-Nyarko E."/>
            <person name="Jarju S."/>
            <person name="Secka A."/>
            <person name="Antonio M."/>
            <person name="Oren A."/>
            <person name="Chaudhuri R.R."/>
            <person name="La Ragione R."/>
            <person name="Hildebrand F."/>
            <person name="Pallen M.J."/>
        </authorList>
    </citation>
    <scope>NUCLEOTIDE SEQUENCE</scope>
    <source>
        <strain evidence="2">CHK174-6876</strain>
    </source>
</reference>
<organism evidence="2 3">
    <name type="scientific">Ligilactobacillus acidipiscis</name>
    <dbReference type="NCBI Taxonomy" id="89059"/>
    <lineage>
        <taxon>Bacteria</taxon>
        <taxon>Bacillati</taxon>
        <taxon>Bacillota</taxon>
        <taxon>Bacilli</taxon>
        <taxon>Lactobacillales</taxon>
        <taxon>Lactobacillaceae</taxon>
        <taxon>Ligilactobacillus</taxon>
    </lineage>
</organism>
<accession>A0A921F706</accession>
<protein>
    <submittedName>
        <fullName evidence="2">Uncharacterized protein</fullName>
    </submittedName>
</protein>
<dbReference type="Proteomes" id="UP000707535">
    <property type="component" value="Unassembled WGS sequence"/>
</dbReference>
<proteinExistence type="predicted"/>
<dbReference type="RefSeq" id="WP_270334878.1">
    <property type="nucleotide sequence ID" value="NZ_JAQDEX010000017.1"/>
</dbReference>
<keyword evidence="1" id="KW-1133">Transmembrane helix</keyword>
<comment type="caution">
    <text evidence="2">The sequence shown here is derived from an EMBL/GenBank/DDBJ whole genome shotgun (WGS) entry which is preliminary data.</text>
</comment>
<keyword evidence="1" id="KW-0812">Transmembrane</keyword>
<sequence>MANDFKKLIINIICVLLTVDVWLIDPNYVLYAVCGAFAVQFILDKIYIKNPHKS</sequence>
<dbReference type="EMBL" id="DYXG01000024">
    <property type="protein sequence ID" value="HJE96511.1"/>
    <property type="molecule type" value="Genomic_DNA"/>
</dbReference>
<reference evidence="2" key="2">
    <citation type="submission" date="2021-09" db="EMBL/GenBank/DDBJ databases">
        <authorList>
            <person name="Gilroy R."/>
        </authorList>
    </citation>
    <scope>NUCLEOTIDE SEQUENCE</scope>
    <source>
        <strain evidence="2">CHK174-6876</strain>
    </source>
</reference>
<feature type="transmembrane region" description="Helical" evidence="1">
    <location>
        <begin position="7"/>
        <end position="24"/>
    </location>
</feature>
<evidence type="ECO:0000313" key="2">
    <source>
        <dbReference type="EMBL" id="HJE96511.1"/>
    </source>
</evidence>
<gene>
    <name evidence="2" type="ORF">K8V00_02725</name>
</gene>
<evidence type="ECO:0000313" key="3">
    <source>
        <dbReference type="Proteomes" id="UP000707535"/>
    </source>
</evidence>
<name>A0A921F706_9LACO</name>
<feature type="transmembrane region" description="Helical" evidence="1">
    <location>
        <begin position="30"/>
        <end position="48"/>
    </location>
</feature>